<keyword evidence="2" id="KW-0812">Transmembrane</keyword>
<accession>A0A840WE01</accession>
<organism evidence="3 4">
    <name type="scientific">Nocardiopsis metallicus</name>
    <dbReference type="NCBI Taxonomy" id="179819"/>
    <lineage>
        <taxon>Bacteria</taxon>
        <taxon>Bacillati</taxon>
        <taxon>Actinomycetota</taxon>
        <taxon>Actinomycetes</taxon>
        <taxon>Streptosporangiales</taxon>
        <taxon>Nocardiopsidaceae</taxon>
        <taxon>Nocardiopsis</taxon>
    </lineage>
</organism>
<dbReference type="AlphaFoldDB" id="A0A840WE01"/>
<keyword evidence="2" id="KW-1133">Transmembrane helix</keyword>
<evidence type="ECO:0000313" key="3">
    <source>
        <dbReference type="EMBL" id="MBB5494422.1"/>
    </source>
</evidence>
<evidence type="ECO:0000313" key="4">
    <source>
        <dbReference type="Proteomes" id="UP000579647"/>
    </source>
</evidence>
<reference evidence="3 4" key="1">
    <citation type="submission" date="2020-08" db="EMBL/GenBank/DDBJ databases">
        <title>Sequencing the genomes of 1000 actinobacteria strains.</title>
        <authorList>
            <person name="Klenk H.-P."/>
        </authorList>
    </citation>
    <scope>NUCLEOTIDE SEQUENCE [LARGE SCALE GENOMIC DNA]</scope>
    <source>
        <strain evidence="3 4">DSM 44598</strain>
    </source>
</reference>
<feature type="transmembrane region" description="Helical" evidence="2">
    <location>
        <begin position="84"/>
        <end position="102"/>
    </location>
</feature>
<feature type="transmembrane region" description="Helical" evidence="2">
    <location>
        <begin position="268"/>
        <end position="293"/>
    </location>
</feature>
<keyword evidence="2" id="KW-0472">Membrane</keyword>
<evidence type="ECO:0000256" key="1">
    <source>
        <dbReference type="SAM" id="MobiDB-lite"/>
    </source>
</evidence>
<dbReference type="EMBL" id="JACHDO010000001">
    <property type="protein sequence ID" value="MBB5494422.1"/>
    <property type="molecule type" value="Genomic_DNA"/>
</dbReference>
<dbReference type="RefSeq" id="WP_376769952.1">
    <property type="nucleotide sequence ID" value="NZ_BAAAKM010000012.1"/>
</dbReference>
<evidence type="ECO:0000256" key="2">
    <source>
        <dbReference type="SAM" id="Phobius"/>
    </source>
</evidence>
<sequence length="543" mass="57114">MPPNPDQVAGRPEPGAPSLPPSSVESAPGGRPGGRQLTGPHGSGPAQPEGDATRNPADGSTGGRYLRSWWPRARASMRTTPARVWALTLLCVLTIATLYGSATVTLNQARDGLTVLGRDAGPQAMATTELYLALADMDAGVADVLLMGTDHDLGSGREAALERYDGSRAQANAALLQAASLTEGDTVEELNVQAVLDGMGVYDQKVSEARLLNDEAQAAPGEVDPDALEAYREATQLMHTELLPKAFNLGLDSSAIVRANHEEGQATVALGLVWVGVVGVATVAALIGLQLYLRVRFRRRFNAPLLAATAGTVVLTLGVIMALNSSGAHQSDAKDEGLDAAMALARAGAIATDMQADQSRYLADGDYADNYQQVYLERAQQVLFRPASTLTDYYEAIGEIPGAYPNLPGSDGADPDDPGTLGYLGQSAQDSLLPGQEGALAEVLTAYAALQEEDQLMREAAEEEDLAAAIDIRMGVAHAEDGLFPAYTEALGGLIERHQEEFTAGIERGDAALSPWTWGLPVGALVLLALVVVGVRPRLAEYR</sequence>
<protein>
    <submittedName>
        <fullName evidence="3">Uncharacterized protein</fullName>
    </submittedName>
</protein>
<feature type="transmembrane region" description="Helical" evidence="2">
    <location>
        <begin position="516"/>
        <end position="535"/>
    </location>
</feature>
<feature type="region of interest" description="Disordered" evidence="1">
    <location>
        <begin position="1"/>
        <end position="65"/>
    </location>
</feature>
<gene>
    <name evidence="3" type="ORF">HNR07_005559</name>
</gene>
<dbReference type="Proteomes" id="UP000579647">
    <property type="component" value="Unassembled WGS sequence"/>
</dbReference>
<keyword evidence="4" id="KW-1185">Reference proteome</keyword>
<proteinExistence type="predicted"/>
<feature type="transmembrane region" description="Helical" evidence="2">
    <location>
        <begin position="305"/>
        <end position="323"/>
    </location>
</feature>
<comment type="caution">
    <text evidence="3">The sequence shown here is derived from an EMBL/GenBank/DDBJ whole genome shotgun (WGS) entry which is preliminary data.</text>
</comment>
<name>A0A840WE01_9ACTN</name>